<dbReference type="AlphaFoldDB" id="A0A914D5R3"/>
<dbReference type="Proteomes" id="UP000887540">
    <property type="component" value="Unplaced"/>
</dbReference>
<accession>A0A914D5R3</accession>
<proteinExistence type="predicted"/>
<organism evidence="1 2">
    <name type="scientific">Acrobeloides nanus</name>
    <dbReference type="NCBI Taxonomy" id="290746"/>
    <lineage>
        <taxon>Eukaryota</taxon>
        <taxon>Metazoa</taxon>
        <taxon>Ecdysozoa</taxon>
        <taxon>Nematoda</taxon>
        <taxon>Chromadorea</taxon>
        <taxon>Rhabditida</taxon>
        <taxon>Tylenchina</taxon>
        <taxon>Cephalobomorpha</taxon>
        <taxon>Cephaloboidea</taxon>
        <taxon>Cephalobidae</taxon>
        <taxon>Acrobeloides</taxon>
    </lineage>
</organism>
<protein>
    <submittedName>
        <fullName evidence="2">Transposase</fullName>
    </submittedName>
</protein>
<sequence>MFVDDPRTNNSIEGYHHKLKLVMKHGHSTLWTFISMLREFDETIYSDLRQWDNGLEPPGRKLWMMVQARKLRLVNKWDEVTRIEYLRSIASTLDNDI</sequence>
<reference evidence="2" key="1">
    <citation type="submission" date="2022-11" db="UniProtKB">
        <authorList>
            <consortium name="WormBaseParasite"/>
        </authorList>
    </citation>
    <scope>IDENTIFICATION</scope>
</reference>
<keyword evidence="1" id="KW-1185">Reference proteome</keyword>
<dbReference type="WBParaSite" id="ACRNAN_scaffold19420.g18554.t1">
    <property type="protein sequence ID" value="ACRNAN_scaffold19420.g18554.t1"/>
    <property type="gene ID" value="ACRNAN_scaffold19420.g18554"/>
</dbReference>
<name>A0A914D5R3_9BILA</name>
<evidence type="ECO:0000313" key="2">
    <source>
        <dbReference type="WBParaSite" id="ACRNAN_scaffold19420.g18554.t1"/>
    </source>
</evidence>
<evidence type="ECO:0000313" key="1">
    <source>
        <dbReference type="Proteomes" id="UP000887540"/>
    </source>
</evidence>